<dbReference type="SUPFAM" id="SSF48295">
    <property type="entry name" value="TrpR-like"/>
    <property type="match status" value="1"/>
</dbReference>
<evidence type="ECO:0000313" key="1">
    <source>
        <dbReference type="EMBL" id="MCW0345310.1"/>
    </source>
</evidence>
<dbReference type="GO" id="GO:0004803">
    <property type="term" value="F:transposase activity"/>
    <property type="evidence" value="ECO:0007669"/>
    <property type="project" value="InterPro"/>
</dbReference>
<reference evidence="1" key="1">
    <citation type="submission" date="2022-06" db="EMBL/GenBank/DDBJ databases">
        <title>Dynamics of rice microbiomes reveals core vertical transmitted seed endophytes.</title>
        <authorList>
            <person name="Liao K."/>
            <person name="Zhang X."/>
        </authorList>
    </citation>
    <scope>NUCLEOTIDE SEQUENCE</scope>
    <source>
        <strain evidence="1">JT1-17</strain>
    </source>
</reference>
<dbReference type="Proteomes" id="UP001208888">
    <property type="component" value="Unassembled WGS sequence"/>
</dbReference>
<dbReference type="GO" id="GO:0043565">
    <property type="term" value="F:sequence-specific DNA binding"/>
    <property type="evidence" value="ECO:0007669"/>
    <property type="project" value="InterPro"/>
</dbReference>
<proteinExistence type="predicted"/>
<dbReference type="AlphaFoldDB" id="A0AAJ1D136"/>
<accession>A0AAJ1D136</accession>
<evidence type="ECO:0000313" key="2">
    <source>
        <dbReference type="Proteomes" id="UP001208888"/>
    </source>
</evidence>
<protein>
    <recommendedName>
        <fullName evidence="3">Transposase</fullName>
    </recommendedName>
</protein>
<dbReference type="NCBIfam" id="NF038385">
    <property type="entry name" value="IS66_access_TnpA"/>
    <property type="match status" value="1"/>
</dbReference>
<name>A0AAJ1D136_PANAN</name>
<dbReference type="EMBL" id="JANFVX010000014">
    <property type="protein sequence ID" value="MCW0345310.1"/>
    <property type="molecule type" value="Genomic_DNA"/>
</dbReference>
<dbReference type="InterPro" id="IPR002514">
    <property type="entry name" value="Transposase_8"/>
</dbReference>
<dbReference type="Pfam" id="PF01527">
    <property type="entry name" value="HTH_Tnp_1"/>
    <property type="match status" value="1"/>
</dbReference>
<sequence length="156" mass="17676">MKHRTWLLAPLHLHFDENLARVEAGGRLGIFKTTVCDLFVRLRKAGLSWPLPPALSEQKLDECLYRPLSSAPPVPVVTVTDEKPIARKRIRRPNCPRAFKTALVEKSLQLGTNVAQLARENGINDNLLFNWRCLYRKGLLLPHNSELALLPVIRNA</sequence>
<gene>
    <name evidence="1" type="ORF">NB703_003403</name>
</gene>
<dbReference type="InterPro" id="IPR010921">
    <property type="entry name" value="Trp_repressor/repl_initiator"/>
</dbReference>
<comment type="caution">
    <text evidence="1">The sequence shown here is derived from an EMBL/GenBank/DDBJ whole genome shotgun (WGS) entry which is preliminary data.</text>
</comment>
<dbReference type="GO" id="GO:0006313">
    <property type="term" value="P:DNA transposition"/>
    <property type="evidence" value="ECO:0007669"/>
    <property type="project" value="InterPro"/>
</dbReference>
<organism evidence="1 2">
    <name type="scientific">Pantoea ananas</name>
    <name type="common">Erwinia uredovora</name>
    <dbReference type="NCBI Taxonomy" id="553"/>
    <lineage>
        <taxon>Bacteria</taxon>
        <taxon>Pseudomonadati</taxon>
        <taxon>Pseudomonadota</taxon>
        <taxon>Gammaproteobacteria</taxon>
        <taxon>Enterobacterales</taxon>
        <taxon>Erwiniaceae</taxon>
        <taxon>Pantoea</taxon>
    </lineage>
</organism>
<evidence type="ECO:0008006" key="3">
    <source>
        <dbReference type="Google" id="ProtNLM"/>
    </source>
</evidence>